<comment type="caution">
    <text evidence="4">The sequence shown here is derived from an EMBL/GenBank/DDBJ whole genome shotgun (WGS) entry which is preliminary data.</text>
</comment>
<keyword evidence="2" id="KW-0067">ATP-binding</keyword>
<dbReference type="Gene3D" id="3.40.50.300">
    <property type="entry name" value="P-loop containing nucleotide triphosphate hydrolases"/>
    <property type="match status" value="1"/>
</dbReference>
<dbReference type="InterPro" id="IPR010624">
    <property type="entry name" value="KaiC_dom"/>
</dbReference>
<dbReference type="PROSITE" id="PS51146">
    <property type="entry name" value="KAIC"/>
    <property type="match status" value="1"/>
</dbReference>
<dbReference type="Pfam" id="PF06745">
    <property type="entry name" value="ATPase"/>
    <property type="match status" value="1"/>
</dbReference>
<evidence type="ECO:0000313" key="5">
    <source>
        <dbReference type="Proteomes" id="UP000070076"/>
    </source>
</evidence>
<dbReference type="AlphaFoldDB" id="A0A133VEK1"/>
<dbReference type="PANTHER" id="PTHR43637:SF2">
    <property type="entry name" value="PROTEIN GVPD 1"/>
    <property type="match status" value="1"/>
</dbReference>
<proteinExistence type="predicted"/>
<dbReference type="InterPro" id="IPR014774">
    <property type="entry name" value="KaiC-like_dom"/>
</dbReference>
<evidence type="ECO:0000259" key="3">
    <source>
        <dbReference type="PROSITE" id="PS51146"/>
    </source>
</evidence>
<dbReference type="EMBL" id="LHYB01000009">
    <property type="protein sequence ID" value="KXB04855.1"/>
    <property type="molecule type" value="Genomic_DNA"/>
</dbReference>
<sequence>MVFGEPGVFISLEREPDALREDARHFGWNLKPFENQGNLELMGGPLDRVVEFRRKVGASGEDLIGEIIQVVQGMGAERLALDGLTQFSTMFPDTQAFRSGLVRLQRELNELTCTSILTSEVEEGKGGLSRLGVEEYVADGVITLHYERSKLFRSRALEVRKMRGTDHSNHLSFFEISDEGIRIRRGKDQDSEGE</sequence>
<keyword evidence="5" id="KW-1185">Reference proteome</keyword>
<dbReference type="InterPro" id="IPR027417">
    <property type="entry name" value="P-loop_NTPase"/>
</dbReference>
<name>A0A133VEK1_9EURY</name>
<protein>
    <recommendedName>
        <fullName evidence="3">KaiC domain-containing protein</fullName>
    </recommendedName>
</protein>
<organism evidence="4 5">
    <name type="scientific">candidate division MSBL1 archaeon SCGC-AAA261O19</name>
    <dbReference type="NCBI Taxonomy" id="1698277"/>
    <lineage>
        <taxon>Archaea</taxon>
        <taxon>Methanobacteriati</taxon>
        <taxon>Methanobacteriota</taxon>
        <taxon>candidate division MSBL1</taxon>
    </lineage>
</organism>
<dbReference type="PANTHER" id="PTHR43637">
    <property type="entry name" value="UPF0273 PROTEIN TM_0370"/>
    <property type="match status" value="1"/>
</dbReference>
<evidence type="ECO:0000256" key="1">
    <source>
        <dbReference type="ARBA" id="ARBA00022741"/>
    </source>
</evidence>
<accession>A0A133VEK1</accession>
<evidence type="ECO:0000313" key="4">
    <source>
        <dbReference type="EMBL" id="KXB04855.1"/>
    </source>
</evidence>
<evidence type="ECO:0000256" key="2">
    <source>
        <dbReference type="ARBA" id="ARBA00022840"/>
    </source>
</evidence>
<gene>
    <name evidence="4" type="ORF">AKJ48_01240</name>
</gene>
<reference evidence="4 5" key="1">
    <citation type="journal article" date="2016" name="Sci. Rep.">
        <title>Metabolic traits of an uncultured archaeal lineage -MSBL1- from brine pools of the Red Sea.</title>
        <authorList>
            <person name="Mwirichia R."/>
            <person name="Alam I."/>
            <person name="Rashid M."/>
            <person name="Vinu M."/>
            <person name="Ba-Alawi W."/>
            <person name="Anthony Kamau A."/>
            <person name="Kamanda Ngugi D."/>
            <person name="Goker M."/>
            <person name="Klenk H.P."/>
            <person name="Bajic V."/>
            <person name="Stingl U."/>
        </authorList>
    </citation>
    <scope>NUCLEOTIDE SEQUENCE [LARGE SCALE GENOMIC DNA]</scope>
    <source>
        <strain evidence="4">SCGC-AAA261O19</strain>
    </source>
</reference>
<feature type="domain" description="KaiC" evidence="3">
    <location>
        <begin position="1"/>
        <end position="194"/>
    </location>
</feature>
<keyword evidence="1" id="KW-0547">Nucleotide-binding</keyword>
<dbReference type="SUPFAM" id="SSF52540">
    <property type="entry name" value="P-loop containing nucleoside triphosphate hydrolases"/>
    <property type="match status" value="1"/>
</dbReference>
<dbReference type="Proteomes" id="UP000070076">
    <property type="component" value="Unassembled WGS sequence"/>
</dbReference>
<dbReference type="GO" id="GO:0005524">
    <property type="term" value="F:ATP binding"/>
    <property type="evidence" value="ECO:0007669"/>
    <property type="project" value="UniProtKB-KW"/>
</dbReference>